<evidence type="ECO:0000256" key="5">
    <source>
        <dbReference type="SAM" id="Phobius"/>
    </source>
</evidence>
<evidence type="ECO:0000256" key="1">
    <source>
        <dbReference type="ARBA" id="ARBA00006068"/>
    </source>
</evidence>
<dbReference type="NCBIfam" id="TIGR00350">
    <property type="entry name" value="lytR_cpsA_psr"/>
    <property type="match status" value="1"/>
</dbReference>
<evidence type="ECO:0000256" key="4">
    <source>
        <dbReference type="ARBA" id="ARBA00022989"/>
    </source>
</evidence>
<dbReference type="GeneID" id="5620252"/>
<evidence type="ECO:0000259" key="6">
    <source>
        <dbReference type="Pfam" id="PF03816"/>
    </source>
</evidence>
<dbReference type="Pfam" id="PF03816">
    <property type="entry name" value="LytR_cpsA_psr"/>
    <property type="match status" value="1"/>
</dbReference>
<reference evidence="7 8" key="1">
    <citation type="journal article" date="2007" name="PLoS ONE">
        <title>Paradoxical DNA repair and peroxide resistance gene conservation in Bacillus pumilus SAFR-032.</title>
        <authorList>
            <person name="Gioia J."/>
            <person name="Yerrapragada S."/>
            <person name="Qin X."/>
            <person name="Jiang H."/>
            <person name="Igboeli O.C."/>
            <person name="Muzny D."/>
            <person name="Dugan-Rocha S."/>
            <person name="Ding Y."/>
            <person name="Hawes A."/>
            <person name="Liu W."/>
            <person name="Perez L."/>
            <person name="Kovar C."/>
            <person name="Dinh H."/>
            <person name="Lee S."/>
            <person name="Nazareth L."/>
            <person name="Blyth P."/>
            <person name="Holder M."/>
            <person name="Buhay C."/>
            <person name="Tirumalai M.R."/>
            <person name="Liu Y."/>
            <person name="Dasgupta I."/>
            <person name="Bokhetache L."/>
            <person name="Fujita M."/>
            <person name="Karouia F."/>
            <person name="Eswara Moorthy P."/>
            <person name="Siefert J."/>
            <person name="Uzman A."/>
            <person name="Buzumbo P."/>
            <person name="Verma A."/>
            <person name="Zwiya H."/>
            <person name="McWilliams B.D."/>
            <person name="Olowu A."/>
            <person name="Clinkenbeard K.D."/>
            <person name="Newcombe D."/>
            <person name="Golebiewski L."/>
            <person name="Petrosino J.F."/>
            <person name="Nicholson W.L."/>
            <person name="Fox G.E."/>
            <person name="Venkateswaran K."/>
            <person name="Highlander S.K."/>
            <person name="Weinstock G.M."/>
        </authorList>
    </citation>
    <scope>NUCLEOTIDE SEQUENCE [LARGE SCALE GENOMIC DNA]</scope>
    <source>
        <strain evidence="7 8">SAFR-032</strain>
    </source>
</reference>
<dbReference type="Gene3D" id="3.40.630.190">
    <property type="entry name" value="LCP protein"/>
    <property type="match status" value="1"/>
</dbReference>
<accession>A8FBQ5</accession>
<protein>
    <submittedName>
        <fullName evidence="7">LytR family transcriptional regulator</fullName>
    </submittedName>
</protein>
<name>A8FBQ5_BACP2</name>
<dbReference type="KEGG" id="bpu:BPUM_0988"/>
<dbReference type="Gene3D" id="3.30.420.590">
    <property type="match status" value="1"/>
</dbReference>
<dbReference type="EMBL" id="CP000813">
    <property type="protein sequence ID" value="ABV61672.1"/>
    <property type="molecule type" value="Genomic_DNA"/>
</dbReference>
<feature type="transmembrane region" description="Helical" evidence="5">
    <location>
        <begin position="21"/>
        <end position="42"/>
    </location>
</feature>
<dbReference type="RefSeq" id="WP_012009489.1">
    <property type="nucleotide sequence ID" value="NC_009848.4"/>
</dbReference>
<dbReference type="InterPro" id="IPR004474">
    <property type="entry name" value="LytR_CpsA_psr"/>
</dbReference>
<keyword evidence="5" id="KW-0472">Membrane</keyword>
<dbReference type="OrthoDB" id="27330at2"/>
<keyword evidence="4 5" id="KW-1133">Transmembrane helix</keyword>
<dbReference type="eggNOG" id="COG1316">
    <property type="taxonomic scope" value="Bacteria"/>
</dbReference>
<reference evidence="7 8" key="3">
    <citation type="journal article" date="2013" name="PLoS ONE">
        <title>Candidate genes that may be responsible for the unusual resistances exhibited by Bacillus pumilus SAFR-032 spores.</title>
        <authorList>
            <person name="Tirumalai M.R."/>
            <person name="Rastogi R."/>
            <person name="Zamani N."/>
            <person name="O'Bryant Williams E."/>
            <person name="Allen S."/>
            <person name="Diouf F."/>
            <person name="Kwende S."/>
            <person name="Weinstock G.M."/>
            <person name="Venkateswaran K.J."/>
            <person name="Fox G.E."/>
        </authorList>
    </citation>
    <scope>NUCLEOTIDE SEQUENCE [LARGE SCALE GENOMIC DNA]</scope>
    <source>
        <strain evidence="7 8">SAFR-032</strain>
    </source>
</reference>
<dbReference type="STRING" id="315750.BPUM_0988"/>
<keyword evidence="3" id="KW-0735">Signal-anchor</keyword>
<evidence type="ECO:0000256" key="2">
    <source>
        <dbReference type="ARBA" id="ARBA00022692"/>
    </source>
</evidence>
<gene>
    <name evidence="7" type="ordered locus">BPUM_0988</name>
</gene>
<organism evidence="7 8">
    <name type="scientific">Bacillus pumilus (strain SAFR-032)</name>
    <dbReference type="NCBI Taxonomy" id="315750"/>
    <lineage>
        <taxon>Bacteria</taxon>
        <taxon>Bacillati</taxon>
        <taxon>Bacillota</taxon>
        <taxon>Bacilli</taxon>
        <taxon>Bacillales</taxon>
        <taxon>Bacillaceae</taxon>
        <taxon>Bacillus</taxon>
    </lineage>
</organism>
<evidence type="ECO:0000313" key="7">
    <source>
        <dbReference type="EMBL" id="ABV61672.1"/>
    </source>
</evidence>
<feature type="domain" description="Cell envelope-related transcriptional attenuator" evidence="6">
    <location>
        <begin position="94"/>
        <end position="242"/>
    </location>
</feature>
<keyword evidence="2 5" id="KW-0812">Transmembrane</keyword>
<dbReference type="PANTHER" id="PTHR33392">
    <property type="entry name" value="POLYISOPRENYL-TEICHOIC ACID--PEPTIDOGLYCAN TEICHOIC ACID TRANSFERASE TAGU"/>
    <property type="match status" value="1"/>
</dbReference>
<comment type="similarity">
    <text evidence="1">Belongs to the LytR/CpsA/Psr (LCP) family.</text>
</comment>
<dbReference type="GO" id="GO:0071555">
    <property type="term" value="P:cell wall organization"/>
    <property type="evidence" value="ECO:0007669"/>
    <property type="project" value="UniProtKB-KW"/>
</dbReference>
<sequence>MKEKTRSKTRSKRRLRPWVKAVLFIMAFVMVMAVSVTGYAYYKISKASDKAQVSLERGETSQKRVKAFDPGKDSFSVLLLGIDSRPGETVDEARSDAVLLAAVNRTEKTIKLLSIPRDSYVDIPGRGYDKIAHAHAFGSADLSVKTVENLLNIPVDYVISGNFKAFQDIVDELNGIDVTIKDEGIAKQMEKDSKGKVHVQTGTHTLNGEEALAFVRTRKADSDLMRGKRQMEALQAIFEKSKSISSIPSYDNIIDTLGDNVSTNLSMKQFIGLFPLLSSLKSVDTIQLKGHDYQPGNVYYFELDGAGLEEVRTELREQLELS</sequence>
<dbReference type="HOGENOM" id="CLU_016455_2_1_9"/>
<dbReference type="AlphaFoldDB" id="A8FBQ5"/>
<keyword evidence="8" id="KW-1185">Reference proteome</keyword>
<proteinExistence type="inferred from homology"/>
<dbReference type="InterPro" id="IPR050922">
    <property type="entry name" value="LytR/CpsA/Psr_CW_biosynth"/>
</dbReference>
<evidence type="ECO:0000256" key="3">
    <source>
        <dbReference type="ARBA" id="ARBA00022968"/>
    </source>
</evidence>
<evidence type="ECO:0000313" key="8">
    <source>
        <dbReference type="Proteomes" id="UP000001355"/>
    </source>
</evidence>
<dbReference type="Proteomes" id="UP000001355">
    <property type="component" value="Chromosome"/>
</dbReference>
<dbReference type="PANTHER" id="PTHR33392:SF3">
    <property type="entry name" value="POLYISOPRENYL-TEICHOIC ACID--PEPTIDOGLYCAN TEICHOIC ACID TRANSFERASE TAGT"/>
    <property type="match status" value="1"/>
</dbReference>
<reference evidence="7 8" key="2">
    <citation type="journal article" date="2013" name="Extremophiles">
        <title>An ICEBs1-like element may be associated with the extreme radiation and desiccation resistance of Bacillus pumilus SAFR-032 spores.</title>
        <authorList>
            <person name="Tirumalai M.R."/>
            <person name="Fox G.E."/>
        </authorList>
    </citation>
    <scope>NUCLEOTIDE SEQUENCE [LARGE SCALE GENOMIC DNA]</scope>
    <source>
        <strain evidence="7 8">SAFR-032</strain>
    </source>
</reference>